<evidence type="ECO:0000313" key="3">
    <source>
        <dbReference type="EMBL" id="KAK6776193.1"/>
    </source>
</evidence>
<dbReference type="Pfam" id="PF07734">
    <property type="entry name" value="FBA_1"/>
    <property type="match status" value="1"/>
</dbReference>
<name>A0AAN8SUY1_SOLBU</name>
<dbReference type="AlphaFoldDB" id="A0AAN8SUY1"/>
<proteinExistence type="predicted"/>
<keyword evidence="4" id="KW-1185">Reference proteome</keyword>
<gene>
    <name evidence="3" type="ORF">RDI58_027194</name>
</gene>
<sequence length="271" mass="31104">MDKCVATFPEEAVKEILLRCHVKSLLRFKCIYNNWYTLIKTLEFIQQHLNYSKNKPPQLLLYNSGNLLDDHDSRSLTLLSKDNPQTIKGMTYLLGSVDGLFFMTGVIDHVHLCALWNSATREVRPLHLPPPIINHYPVFGLGLDPLTNDYKVVCYLSENAAAVYSCSRHSWKIFKPKKPLPFFIDVKHTFGIAYLNGAYYWLLNGESCTDYTILSFDFGSEMFEEIGGPDCHFDHSFVLGMMFLNDSIGILNSNIDERFPYNIWVMIQPGV</sequence>
<dbReference type="NCBIfam" id="TIGR01640">
    <property type="entry name" value="F_box_assoc_1"/>
    <property type="match status" value="1"/>
</dbReference>
<organism evidence="3 4">
    <name type="scientific">Solanum bulbocastanum</name>
    <name type="common">Wild potato</name>
    <dbReference type="NCBI Taxonomy" id="147425"/>
    <lineage>
        <taxon>Eukaryota</taxon>
        <taxon>Viridiplantae</taxon>
        <taxon>Streptophyta</taxon>
        <taxon>Embryophyta</taxon>
        <taxon>Tracheophyta</taxon>
        <taxon>Spermatophyta</taxon>
        <taxon>Magnoliopsida</taxon>
        <taxon>eudicotyledons</taxon>
        <taxon>Gunneridae</taxon>
        <taxon>Pentapetalae</taxon>
        <taxon>asterids</taxon>
        <taxon>lamiids</taxon>
        <taxon>Solanales</taxon>
        <taxon>Solanaceae</taxon>
        <taxon>Solanoideae</taxon>
        <taxon>Solaneae</taxon>
        <taxon>Solanum</taxon>
    </lineage>
</organism>
<dbReference type="PANTHER" id="PTHR31672:SF13">
    <property type="entry name" value="F-BOX PROTEIN CPR30-LIKE"/>
    <property type="match status" value="1"/>
</dbReference>
<evidence type="ECO:0000313" key="4">
    <source>
        <dbReference type="Proteomes" id="UP001371456"/>
    </source>
</evidence>
<evidence type="ECO:0000259" key="2">
    <source>
        <dbReference type="Pfam" id="PF07734"/>
    </source>
</evidence>
<evidence type="ECO:0000259" key="1">
    <source>
        <dbReference type="Pfam" id="PF00646"/>
    </source>
</evidence>
<dbReference type="InterPro" id="IPR050796">
    <property type="entry name" value="SCF_F-box_component"/>
</dbReference>
<dbReference type="PANTHER" id="PTHR31672">
    <property type="entry name" value="BNACNNG10540D PROTEIN"/>
    <property type="match status" value="1"/>
</dbReference>
<comment type="caution">
    <text evidence="3">The sequence shown here is derived from an EMBL/GenBank/DDBJ whole genome shotgun (WGS) entry which is preliminary data.</text>
</comment>
<dbReference type="Proteomes" id="UP001371456">
    <property type="component" value="Unassembled WGS sequence"/>
</dbReference>
<dbReference type="InterPro" id="IPR006527">
    <property type="entry name" value="F-box-assoc_dom_typ1"/>
</dbReference>
<dbReference type="EMBL" id="JBANQN010000011">
    <property type="protein sequence ID" value="KAK6776193.1"/>
    <property type="molecule type" value="Genomic_DNA"/>
</dbReference>
<feature type="domain" description="F-box associated beta-propeller type 1" evidence="2">
    <location>
        <begin position="95"/>
        <end position="266"/>
    </location>
</feature>
<accession>A0AAN8SUY1</accession>
<reference evidence="3 4" key="1">
    <citation type="submission" date="2024-02" db="EMBL/GenBank/DDBJ databases">
        <title>de novo genome assembly of Solanum bulbocastanum strain 11H21.</title>
        <authorList>
            <person name="Hosaka A.J."/>
        </authorList>
    </citation>
    <scope>NUCLEOTIDE SEQUENCE [LARGE SCALE GENOMIC DNA]</scope>
    <source>
        <tissue evidence="3">Young leaves</tissue>
    </source>
</reference>
<protein>
    <recommendedName>
        <fullName evidence="5">F-box domain-containing protein</fullName>
    </recommendedName>
</protein>
<feature type="domain" description="F-box" evidence="1">
    <location>
        <begin position="8"/>
        <end position="44"/>
    </location>
</feature>
<dbReference type="InterPro" id="IPR017451">
    <property type="entry name" value="F-box-assoc_interact_dom"/>
</dbReference>
<dbReference type="InterPro" id="IPR001810">
    <property type="entry name" value="F-box_dom"/>
</dbReference>
<evidence type="ECO:0008006" key="5">
    <source>
        <dbReference type="Google" id="ProtNLM"/>
    </source>
</evidence>
<dbReference type="Pfam" id="PF00646">
    <property type="entry name" value="F-box"/>
    <property type="match status" value="1"/>
</dbReference>